<dbReference type="SMART" id="SM00679">
    <property type="entry name" value="CTNS"/>
    <property type="match status" value="2"/>
</dbReference>
<evidence type="ECO:0000256" key="5">
    <source>
        <dbReference type="ARBA" id="ARBA00022989"/>
    </source>
</evidence>
<reference evidence="11" key="1">
    <citation type="journal article" date="2016" name="Sci. Rep.">
        <title>Molecular characterization of firefly nuptial gifts: a multi-omics approach sheds light on postcopulatory sexual selection.</title>
        <authorList>
            <person name="Al-Wathiqui N."/>
            <person name="Fallon T.R."/>
            <person name="South A."/>
            <person name="Weng J.K."/>
            <person name="Lewis S.M."/>
        </authorList>
    </citation>
    <scope>NUCLEOTIDE SEQUENCE</scope>
</reference>
<dbReference type="GO" id="GO:0009312">
    <property type="term" value="P:oligosaccharide biosynthetic process"/>
    <property type="evidence" value="ECO:0007669"/>
    <property type="project" value="TreeGrafter"/>
</dbReference>
<feature type="transmembrane region" description="Helical" evidence="10">
    <location>
        <begin position="208"/>
        <end position="229"/>
    </location>
</feature>
<dbReference type="PANTHER" id="PTHR12226:SF2">
    <property type="entry name" value="MANNOSE-P-DOLICHOL UTILIZATION DEFECT 1 PROTEIN"/>
    <property type="match status" value="1"/>
</dbReference>
<sequence>MDLFRKVTSIVLTPECYDEYFVEFNFFSAPCFKTTLSKCLGVVLILGAVLVKVPQIIKIFKSKSAVGISISSVTLDLVAITIFLSYSFVKGFPFTSYGDALFLAIQTLIVGVLVLYYSGSPSNATIYTIGYLITCFIMMSGITPIGILWTLQGFNIPILLTGKLTQAYTNYKNGTTGQLSAVTLIMLFGGSLARIFTSIQETGDFMIILTYLVSSSANFVLVFQLWYYWDVELSKKKEK</sequence>
<feature type="transmembrane region" description="Helical" evidence="10">
    <location>
        <begin position="35"/>
        <end position="53"/>
    </location>
</feature>
<dbReference type="GO" id="GO:0016020">
    <property type="term" value="C:membrane"/>
    <property type="evidence" value="ECO:0007669"/>
    <property type="project" value="UniProtKB-SubCell"/>
</dbReference>
<feature type="transmembrane region" description="Helical" evidence="10">
    <location>
        <begin position="178"/>
        <end position="196"/>
    </location>
</feature>
<evidence type="ECO:0000256" key="6">
    <source>
        <dbReference type="ARBA" id="ARBA00023136"/>
    </source>
</evidence>
<comment type="similarity">
    <text evidence="7 9">Belongs to the MPDU1 (TC 2.A.43.3) family.</text>
</comment>
<keyword evidence="6 9" id="KW-0472">Membrane</keyword>
<dbReference type="Pfam" id="PF04193">
    <property type="entry name" value="PQ-loop"/>
    <property type="match status" value="2"/>
</dbReference>
<name>A0A1Y1NKW7_PHOPY</name>
<dbReference type="Gene3D" id="1.20.1280.290">
    <property type="match status" value="2"/>
</dbReference>
<evidence type="ECO:0000256" key="7">
    <source>
        <dbReference type="ARBA" id="ARBA00038475"/>
    </source>
</evidence>
<evidence type="ECO:0000256" key="9">
    <source>
        <dbReference type="PIRNR" id="PIRNR023381"/>
    </source>
</evidence>
<keyword evidence="3 9" id="KW-0812">Transmembrane</keyword>
<dbReference type="AlphaFoldDB" id="A0A1Y1NKW7"/>
<comment type="subcellular location">
    <subcellularLocation>
        <location evidence="1 9">Membrane</location>
        <topology evidence="1 9">Multi-pass membrane protein</topology>
    </subcellularLocation>
</comment>
<dbReference type="InterPro" id="IPR016817">
    <property type="entry name" value="MannP-dilichol_defect-1"/>
</dbReference>
<keyword evidence="2" id="KW-0813">Transport</keyword>
<keyword evidence="4" id="KW-0677">Repeat</keyword>
<dbReference type="FunFam" id="1.20.1280.290:FF:000031">
    <property type="entry name" value="Mannose-P-dolichol utilization defect 1"/>
    <property type="match status" value="1"/>
</dbReference>
<evidence type="ECO:0000313" key="11">
    <source>
        <dbReference type="EMBL" id="JAV96756.1"/>
    </source>
</evidence>
<protein>
    <recommendedName>
        <fullName evidence="8 9">Mannose-P-dolichol utilization defect 1 protein homolog</fullName>
    </recommendedName>
</protein>
<accession>A0A1Y1NKW7</accession>
<evidence type="ECO:0000256" key="3">
    <source>
        <dbReference type="ARBA" id="ARBA00022692"/>
    </source>
</evidence>
<evidence type="ECO:0000256" key="8">
    <source>
        <dbReference type="ARBA" id="ARBA00067517"/>
    </source>
</evidence>
<evidence type="ECO:0000256" key="10">
    <source>
        <dbReference type="SAM" id="Phobius"/>
    </source>
</evidence>
<dbReference type="PANTHER" id="PTHR12226">
    <property type="entry name" value="MANNOSE-P-DOLICHOL UTILIZATION DEFECT 1 LEC35 -RELATED"/>
    <property type="match status" value="1"/>
</dbReference>
<evidence type="ECO:0000256" key="2">
    <source>
        <dbReference type="ARBA" id="ARBA00022448"/>
    </source>
</evidence>
<keyword evidence="5 9" id="KW-1133">Transmembrane helix</keyword>
<dbReference type="InterPro" id="IPR006603">
    <property type="entry name" value="PQ-loop_rpt"/>
</dbReference>
<proteinExistence type="inferred from homology"/>
<evidence type="ECO:0000256" key="1">
    <source>
        <dbReference type="ARBA" id="ARBA00004141"/>
    </source>
</evidence>
<dbReference type="PIRSF" id="PIRSF023381">
    <property type="entry name" value="MannP-dilichol_defect-1p"/>
    <property type="match status" value="1"/>
</dbReference>
<feature type="transmembrane region" description="Helical" evidence="10">
    <location>
        <begin position="65"/>
        <end position="88"/>
    </location>
</feature>
<evidence type="ECO:0000256" key="4">
    <source>
        <dbReference type="ARBA" id="ARBA00022737"/>
    </source>
</evidence>
<dbReference type="EMBL" id="GEZM01003516">
    <property type="protein sequence ID" value="JAV96756.1"/>
    <property type="molecule type" value="Transcribed_RNA"/>
</dbReference>
<organism evidence="11">
    <name type="scientific">Photinus pyralis</name>
    <name type="common">Common eastern firefly</name>
    <name type="synonym">Lampyris pyralis</name>
    <dbReference type="NCBI Taxonomy" id="7054"/>
    <lineage>
        <taxon>Eukaryota</taxon>
        <taxon>Metazoa</taxon>
        <taxon>Ecdysozoa</taxon>
        <taxon>Arthropoda</taxon>
        <taxon>Hexapoda</taxon>
        <taxon>Insecta</taxon>
        <taxon>Pterygota</taxon>
        <taxon>Neoptera</taxon>
        <taxon>Endopterygota</taxon>
        <taxon>Coleoptera</taxon>
        <taxon>Polyphaga</taxon>
        <taxon>Elateriformia</taxon>
        <taxon>Elateroidea</taxon>
        <taxon>Lampyridae</taxon>
        <taxon>Lampyrinae</taxon>
        <taxon>Photinus</taxon>
    </lineage>
</organism>
<dbReference type="FunFam" id="1.20.1280.290:FF:000006">
    <property type="entry name" value="mannose-P-dolichol utilization defect 1 protein"/>
    <property type="match status" value="1"/>
</dbReference>
<feature type="transmembrane region" description="Helical" evidence="10">
    <location>
        <begin position="100"/>
        <end position="117"/>
    </location>
</feature>
<feature type="transmembrane region" description="Helical" evidence="10">
    <location>
        <begin position="129"/>
        <end position="151"/>
    </location>
</feature>